<dbReference type="RefSeq" id="WP_208996813.1">
    <property type="nucleotide sequence ID" value="NZ_BAAAEA010000002.1"/>
</dbReference>
<dbReference type="Proteomes" id="UP001157914">
    <property type="component" value="Unassembled WGS sequence"/>
</dbReference>
<evidence type="ECO:0000313" key="1">
    <source>
        <dbReference type="EMBL" id="SMP25463.1"/>
    </source>
</evidence>
<dbReference type="EMBL" id="FXTT01000003">
    <property type="protein sequence ID" value="SMP25463.1"/>
    <property type="molecule type" value="Genomic_DNA"/>
</dbReference>
<sequence length="77" mass="8807">MLQEKRAELDAEKRKKLIERIVHALADTYPDLYYQSTSQIALLIKQQVDDGTGLSNEDRALLQGLSQRDIEVLLSLH</sequence>
<reference evidence="1 2" key="1">
    <citation type="submission" date="2017-05" db="EMBL/GenBank/DDBJ databases">
        <authorList>
            <person name="Varghese N."/>
            <person name="Submissions S."/>
        </authorList>
    </citation>
    <scope>NUCLEOTIDE SEQUENCE [LARGE SCALE GENOMIC DNA]</scope>
    <source>
        <strain evidence="1 2">DSM 15949</strain>
    </source>
</reference>
<proteinExistence type="predicted"/>
<organism evidence="1 2">
    <name type="scientific">Roseibium denhamense</name>
    <dbReference type="NCBI Taxonomy" id="76305"/>
    <lineage>
        <taxon>Bacteria</taxon>
        <taxon>Pseudomonadati</taxon>
        <taxon>Pseudomonadota</taxon>
        <taxon>Alphaproteobacteria</taxon>
        <taxon>Hyphomicrobiales</taxon>
        <taxon>Stappiaceae</taxon>
        <taxon>Roseibium</taxon>
    </lineage>
</organism>
<evidence type="ECO:0000313" key="2">
    <source>
        <dbReference type="Proteomes" id="UP001157914"/>
    </source>
</evidence>
<keyword evidence="2" id="KW-1185">Reference proteome</keyword>
<protein>
    <submittedName>
        <fullName evidence="1">Uncharacterized protein</fullName>
    </submittedName>
</protein>
<comment type="caution">
    <text evidence="1">The sequence shown here is derived from an EMBL/GenBank/DDBJ whole genome shotgun (WGS) entry which is preliminary data.</text>
</comment>
<accession>A0ABY1P384</accession>
<name>A0ABY1P384_9HYPH</name>
<gene>
    <name evidence="1" type="ORF">SAMN06265374_2565</name>
</gene>